<reference evidence="1 2" key="1">
    <citation type="submission" date="2017-10" db="EMBL/GenBank/DDBJ databases">
        <title>Bifidobacterium genomics.</title>
        <authorList>
            <person name="Lugli G.A."/>
            <person name="Milani C."/>
            <person name="Mancabelli L."/>
        </authorList>
    </citation>
    <scope>NUCLEOTIDE SEQUENCE [LARGE SCALE GENOMIC DNA]</scope>
    <source>
        <strain evidence="1 2">1524B</strain>
    </source>
</reference>
<dbReference type="Proteomes" id="UP000233730">
    <property type="component" value="Unassembled WGS sequence"/>
</dbReference>
<evidence type="ECO:0000313" key="1">
    <source>
        <dbReference type="EMBL" id="PKU90743.1"/>
    </source>
</evidence>
<comment type="caution">
    <text evidence="1">The sequence shown here is derived from an EMBL/GenBank/DDBJ whole genome shotgun (WGS) entry which is preliminary data.</text>
</comment>
<dbReference type="EMBL" id="PCGZ01000005">
    <property type="protein sequence ID" value="PKU90743.1"/>
    <property type="molecule type" value="Genomic_DNA"/>
</dbReference>
<accession>A0A2N3QHI8</accession>
<name>A0A2N3QHI8_9BIFI</name>
<sequence length="160" mass="18506">MSSYGYASNIEHAYGNGDTQDATADIYASYLYNRLCDFHSELENLTRQYLNDTEDEDDPYTEEDVDELKNSAAVTYITEVLDLYDELHNHIKTDRIGSMLFAWLETQIVLDIERGLEPDYAIAYNTAHQIMLGTLTYDKWLRTLPESRRPHPHTQTGDTQ</sequence>
<protein>
    <submittedName>
        <fullName evidence="1">Uncharacterized protein</fullName>
    </submittedName>
</protein>
<evidence type="ECO:0000313" key="2">
    <source>
        <dbReference type="Proteomes" id="UP000233730"/>
    </source>
</evidence>
<dbReference type="AlphaFoldDB" id="A0A2N3QHI8"/>
<organism evidence="1 2">
    <name type="scientific">Bifidobacterium pseudolongum subsp. globosum</name>
    <dbReference type="NCBI Taxonomy" id="1690"/>
    <lineage>
        <taxon>Bacteria</taxon>
        <taxon>Bacillati</taxon>
        <taxon>Actinomycetota</taxon>
        <taxon>Actinomycetes</taxon>
        <taxon>Bifidobacteriales</taxon>
        <taxon>Bifidobacteriaceae</taxon>
        <taxon>Bifidobacterium</taxon>
    </lineage>
</organism>
<proteinExistence type="predicted"/>
<dbReference type="RefSeq" id="WP_101429835.1">
    <property type="nucleotide sequence ID" value="NZ_PCGZ01000005.1"/>
</dbReference>
<gene>
    <name evidence="1" type="ORF">CQR46_0939</name>
</gene>